<organism evidence="1 2">
    <name type="scientific">Oryzias javanicus</name>
    <name type="common">Javanese ricefish</name>
    <name type="synonym">Aplocheilus javanicus</name>
    <dbReference type="NCBI Taxonomy" id="123683"/>
    <lineage>
        <taxon>Eukaryota</taxon>
        <taxon>Metazoa</taxon>
        <taxon>Chordata</taxon>
        <taxon>Craniata</taxon>
        <taxon>Vertebrata</taxon>
        <taxon>Euteleostomi</taxon>
        <taxon>Actinopterygii</taxon>
        <taxon>Neopterygii</taxon>
        <taxon>Teleostei</taxon>
        <taxon>Neoteleostei</taxon>
        <taxon>Acanthomorphata</taxon>
        <taxon>Ovalentaria</taxon>
        <taxon>Atherinomorphae</taxon>
        <taxon>Beloniformes</taxon>
        <taxon>Adrianichthyidae</taxon>
        <taxon>Oryziinae</taxon>
        <taxon>Oryzias</taxon>
    </lineage>
</organism>
<name>A0A3S2MEA0_ORYJA</name>
<reference evidence="1 2" key="2">
    <citation type="submission" date="2019-01" db="EMBL/GenBank/DDBJ databases">
        <title>A chromosome length genome reference of the Java medaka (oryzias javanicus).</title>
        <authorList>
            <person name="Herpin A."/>
            <person name="Takehana Y."/>
            <person name="Naruse K."/>
            <person name="Ansai S."/>
            <person name="Kawaguchi M."/>
        </authorList>
    </citation>
    <scope>NUCLEOTIDE SEQUENCE [LARGE SCALE GENOMIC DNA]</scope>
    <source>
        <strain evidence="1">RS831</strain>
        <tissue evidence="1">Whole body</tissue>
    </source>
</reference>
<accession>A0A3S2MEA0</accession>
<reference evidence="1 2" key="1">
    <citation type="submission" date="2018-11" db="EMBL/GenBank/DDBJ databases">
        <authorList>
            <person name="Lopez-Roques C."/>
            <person name="Donnadieu C."/>
            <person name="Bouchez O."/>
            <person name="Klopp C."/>
            <person name="Cabau C."/>
            <person name="Zahm M."/>
        </authorList>
    </citation>
    <scope>NUCLEOTIDE SEQUENCE [LARGE SCALE GENOMIC DNA]</scope>
    <source>
        <strain evidence="1">RS831</strain>
        <tissue evidence="1">Whole body</tissue>
    </source>
</reference>
<proteinExistence type="predicted"/>
<protein>
    <submittedName>
        <fullName evidence="1">Uncharacterized protein</fullName>
    </submittedName>
</protein>
<keyword evidence="2" id="KW-1185">Reference proteome</keyword>
<dbReference type="Proteomes" id="UP000283210">
    <property type="component" value="Chromosome 12"/>
</dbReference>
<evidence type="ECO:0000313" key="2">
    <source>
        <dbReference type="Proteomes" id="UP000283210"/>
    </source>
</evidence>
<dbReference type="EMBL" id="CM012448">
    <property type="protein sequence ID" value="RVE65482.1"/>
    <property type="molecule type" value="Genomic_DNA"/>
</dbReference>
<dbReference type="AlphaFoldDB" id="A0A3S2MEA0"/>
<sequence>MIEPPGKPRCRRNELIFWFLLTEHHLPFMNSLQSADHIPVVSLLGRAEQQQTRFSCPAEEPPHGCGSTQQLLVLIC</sequence>
<gene>
    <name evidence="1" type="ORF">OJAV_G00117060</name>
</gene>
<evidence type="ECO:0000313" key="1">
    <source>
        <dbReference type="EMBL" id="RVE65482.1"/>
    </source>
</evidence>